<keyword evidence="2" id="KW-0677">Repeat</keyword>
<dbReference type="PROSITE" id="PS51375">
    <property type="entry name" value="PPR"/>
    <property type="match status" value="2"/>
</dbReference>
<proteinExistence type="inferred from homology"/>
<gene>
    <name evidence="4" type="ORF">LWI28_022772</name>
</gene>
<accession>A0AAD5IAD7</accession>
<evidence type="ECO:0000313" key="5">
    <source>
        <dbReference type="Proteomes" id="UP001064489"/>
    </source>
</evidence>
<dbReference type="Gene3D" id="1.25.40.10">
    <property type="entry name" value="Tetratricopeptide repeat domain"/>
    <property type="match status" value="2"/>
</dbReference>
<name>A0AAD5IAD7_ACENE</name>
<dbReference type="Pfam" id="PF13041">
    <property type="entry name" value="PPR_2"/>
    <property type="match status" value="1"/>
</dbReference>
<comment type="caution">
    <text evidence="4">The sequence shown here is derived from an EMBL/GenBank/DDBJ whole genome shotgun (WGS) entry which is preliminary data.</text>
</comment>
<evidence type="ECO:0000256" key="1">
    <source>
        <dbReference type="ARBA" id="ARBA00007626"/>
    </source>
</evidence>
<dbReference type="PANTHER" id="PTHR46128:SF211">
    <property type="entry name" value="PENTACOTRIPEPTIDE-REPEAT REGION OF PRORP DOMAIN-CONTAINING PROTEIN"/>
    <property type="match status" value="1"/>
</dbReference>
<dbReference type="Proteomes" id="UP001064489">
    <property type="component" value="Chromosome 12"/>
</dbReference>
<evidence type="ECO:0000256" key="2">
    <source>
        <dbReference type="ARBA" id="ARBA00022737"/>
    </source>
</evidence>
<evidence type="ECO:0000256" key="3">
    <source>
        <dbReference type="PROSITE-ProRule" id="PRU00708"/>
    </source>
</evidence>
<evidence type="ECO:0000313" key="4">
    <source>
        <dbReference type="EMBL" id="KAI9157449.1"/>
    </source>
</evidence>
<feature type="repeat" description="PPR" evidence="3">
    <location>
        <begin position="68"/>
        <end position="102"/>
    </location>
</feature>
<evidence type="ECO:0008006" key="6">
    <source>
        <dbReference type="Google" id="ProtNLM"/>
    </source>
</evidence>
<dbReference type="AlphaFoldDB" id="A0AAD5IAD7"/>
<reference evidence="4" key="1">
    <citation type="journal article" date="2022" name="Plant J.">
        <title>Strategies of tolerance reflected in two North American maple genomes.</title>
        <authorList>
            <person name="McEvoy S.L."/>
            <person name="Sezen U.U."/>
            <person name="Trouern-Trend A."/>
            <person name="McMahon S.M."/>
            <person name="Schaberg P.G."/>
            <person name="Yang J."/>
            <person name="Wegrzyn J.L."/>
            <person name="Swenson N.G."/>
        </authorList>
    </citation>
    <scope>NUCLEOTIDE SEQUENCE</scope>
    <source>
        <strain evidence="4">91603</strain>
    </source>
</reference>
<dbReference type="EMBL" id="JAJSOW010000107">
    <property type="protein sequence ID" value="KAI9157449.1"/>
    <property type="molecule type" value="Genomic_DNA"/>
</dbReference>
<dbReference type="Pfam" id="PF01535">
    <property type="entry name" value="PPR"/>
    <property type="match status" value="1"/>
</dbReference>
<dbReference type="InterPro" id="IPR011990">
    <property type="entry name" value="TPR-like_helical_dom_sf"/>
</dbReference>
<protein>
    <recommendedName>
        <fullName evidence="6">Pentatricopeptide repeat-containing protein</fullName>
    </recommendedName>
</protein>
<dbReference type="InterPro" id="IPR002885">
    <property type="entry name" value="PPR_rpt"/>
</dbReference>
<sequence>MIDGLCKDGKISDAIELFLEKTDKTNGGFCSPNHVMYTSIIQALCNDGRIFKASKFFSDMRFDGLRPDVITYVVMLQGHFQAKHMPDVMMLQADMIKMGIMPNAVTNEVLASGYQENRYLKSAFRCFEDLKRNQALDVVLSQENL</sequence>
<keyword evidence="5" id="KW-1185">Reference proteome</keyword>
<organism evidence="4 5">
    <name type="scientific">Acer negundo</name>
    <name type="common">Box elder</name>
    <dbReference type="NCBI Taxonomy" id="4023"/>
    <lineage>
        <taxon>Eukaryota</taxon>
        <taxon>Viridiplantae</taxon>
        <taxon>Streptophyta</taxon>
        <taxon>Embryophyta</taxon>
        <taxon>Tracheophyta</taxon>
        <taxon>Spermatophyta</taxon>
        <taxon>Magnoliopsida</taxon>
        <taxon>eudicotyledons</taxon>
        <taxon>Gunneridae</taxon>
        <taxon>Pentapetalae</taxon>
        <taxon>rosids</taxon>
        <taxon>malvids</taxon>
        <taxon>Sapindales</taxon>
        <taxon>Sapindaceae</taxon>
        <taxon>Hippocastanoideae</taxon>
        <taxon>Acereae</taxon>
        <taxon>Acer</taxon>
    </lineage>
</organism>
<comment type="similarity">
    <text evidence="1">Belongs to the PPR family. P subfamily.</text>
</comment>
<feature type="repeat" description="PPR" evidence="3">
    <location>
        <begin position="33"/>
        <end position="67"/>
    </location>
</feature>
<dbReference type="NCBIfam" id="TIGR00756">
    <property type="entry name" value="PPR"/>
    <property type="match status" value="2"/>
</dbReference>
<dbReference type="PANTHER" id="PTHR46128">
    <property type="entry name" value="MITOCHONDRIAL GROUP I INTRON SPLICING FACTOR CCM1"/>
    <property type="match status" value="1"/>
</dbReference>
<dbReference type="InterPro" id="IPR050872">
    <property type="entry name" value="PPR_P_subfamily"/>
</dbReference>
<reference evidence="4" key="2">
    <citation type="submission" date="2023-02" db="EMBL/GenBank/DDBJ databases">
        <authorList>
            <person name="Swenson N.G."/>
            <person name="Wegrzyn J.L."/>
            <person name="Mcevoy S.L."/>
        </authorList>
    </citation>
    <scope>NUCLEOTIDE SEQUENCE</scope>
    <source>
        <strain evidence="4">91603</strain>
        <tissue evidence="4">Leaf</tissue>
    </source>
</reference>